<dbReference type="Proteomes" id="UP000008363">
    <property type="component" value="Unassembled WGS sequence"/>
</dbReference>
<dbReference type="AlphaFoldDB" id="K6WAW7"/>
<evidence type="ECO:0000313" key="3">
    <source>
        <dbReference type="EMBL" id="GAB90896.1"/>
    </source>
</evidence>
<evidence type="ECO:0000256" key="2">
    <source>
        <dbReference type="SAM" id="SignalP"/>
    </source>
</evidence>
<evidence type="ECO:0000256" key="1">
    <source>
        <dbReference type="SAM" id="Phobius"/>
    </source>
</evidence>
<accession>K6WAW7</accession>
<keyword evidence="1" id="KW-1133">Transmembrane helix</keyword>
<evidence type="ECO:0008006" key="5">
    <source>
        <dbReference type="Google" id="ProtNLM"/>
    </source>
</evidence>
<keyword evidence="4" id="KW-1185">Reference proteome</keyword>
<feature type="transmembrane region" description="Helical" evidence="1">
    <location>
        <begin position="99"/>
        <end position="124"/>
    </location>
</feature>
<comment type="caution">
    <text evidence="3">The sequence shown here is derived from an EMBL/GenBank/DDBJ whole genome shotgun (WGS) entry which is preliminary data.</text>
</comment>
<name>K6WAW7_9ACTN</name>
<proteinExistence type="predicted"/>
<keyword evidence="1" id="KW-0472">Membrane</keyword>
<gene>
    <name evidence="3" type="ORF">GORHZ_119_00230</name>
</gene>
<organism evidence="3 4">
    <name type="scientific">Gordonia rhizosphera NBRC 16068</name>
    <dbReference type="NCBI Taxonomy" id="1108045"/>
    <lineage>
        <taxon>Bacteria</taxon>
        <taxon>Bacillati</taxon>
        <taxon>Actinomycetota</taxon>
        <taxon>Actinomycetes</taxon>
        <taxon>Mycobacteriales</taxon>
        <taxon>Gordoniaceae</taxon>
        <taxon>Gordonia</taxon>
    </lineage>
</organism>
<dbReference type="EMBL" id="BAHC01000119">
    <property type="protein sequence ID" value="GAB90896.1"/>
    <property type="molecule type" value="Genomic_DNA"/>
</dbReference>
<reference evidence="3 4" key="1">
    <citation type="submission" date="2012-08" db="EMBL/GenBank/DDBJ databases">
        <title>Whole genome shotgun sequence of Gordonia rhizosphera NBRC 16068.</title>
        <authorList>
            <person name="Takarada H."/>
            <person name="Isaki S."/>
            <person name="Hosoyama A."/>
            <person name="Tsuchikane K."/>
            <person name="Katsumata H."/>
            <person name="Baba S."/>
            <person name="Ohji S."/>
            <person name="Yamazaki S."/>
            <person name="Fujita N."/>
        </authorList>
    </citation>
    <scope>NUCLEOTIDE SEQUENCE [LARGE SCALE GENOMIC DNA]</scope>
    <source>
        <strain evidence="3 4">NBRC 16068</strain>
    </source>
</reference>
<feature type="signal peptide" evidence="2">
    <location>
        <begin position="1"/>
        <end position="16"/>
    </location>
</feature>
<dbReference type="STRING" id="1108045.GORHZ_119_00230"/>
<keyword evidence="1" id="KW-0812">Transmembrane</keyword>
<protein>
    <recommendedName>
        <fullName evidence="5">Transmembrane protein</fullName>
    </recommendedName>
</protein>
<feature type="chain" id="PRO_5003895782" description="Transmembrane protein" evidence="2">
    <location>
        <begin position="17"/>
        <end position="152"/>
    </location>
</feature>
<sequence length="152" mass="15934">MVIALTLVPLFWMAGAATYSSVTERAAQATPVTATIESVGAADPTAMDATATVKWMRDGVPRTDTTVVPRGTEAGGTTTIWTGPNGTVVPVPPGPFERVLSAVMVATLGWGAAIGLLATAVAMLGQSVTRRHEQLWDREWDQASSENGWASH</sequence>
<keyword evidence="2" id="KW-0732">Signal</keyword>
<evidence type="ECO:0000313" key="4">
    <source>
        <dbReference type="Proteomes" id="UP000008363"/>
    </source>
</evidence>
<dbReference type="eggNOG" id="ENOG5031W8K">
    <property type="taxonomic scope" value="Bacteria"/>
</dbReference>